<evidence type="ECO:0000256" key="1">
    <source>
        <dbReference type="SAM" id="MobiDB-lite"/>
    </source>
</evidence>
<name>A0ABU8FIQ5_9BACI</name>
<feature type="compositionally biased region" description="Polar residues" evidence="1">
    <location>
        <begin position="38"/>
        <end position="54"/>
    </location>
</feature>
<dbReference type="EMBL" id="JBAWSX010000008">
    <property type="protein sequence ID" value="MEI4802577.1"/>
    <property type="molecule type" value="Genomic_DNA"/>
</dbReference>
<keyword evidence="3" id="KW-1185">Reference proteome</keyword>
<organism evidence="2 3">
    <name type="scientific">Bacillus bruguierae</name>
    <dbReference type="NCBI Taxonomy" id="3127667"/>
    <lineage>
        <taxon>Bacteria</taxon>
        <taxon>Bacillati</taxon>
        <taxon>Bacillota</taxon>
        <taxon>Bacilli</taxon>
        <taxon>Bacillales</taxon>
        <taxon>Bacillaceae</taxon>
        <taxon>Bacillus</taxon>
    </lineage>
</organism>
<comment type="caution">
    <text evidence="2">The sequence shown here is derived from an EMBL/GenBank/DDBJ whole genome shotgun (WGS) entry which is preliminary data.</text>
</comment>
<reference evidence="2 3" key="1">
    <citation type="submission" date="2024-01" db="EMBL/GenBank/DDBJ databases">
        <title>Seven novel Bacillus-like species.</title>
        <authorList>
            <person name="Liu G."/>
        </authorList>
    </citation>
    <scope>NUCLEOTIDE SEQUENCE [LARGE SCALE GENOMIC DNA]</scope>
    <source>
        <strain evidence="2 3">FJAT-51639</strain>
    </source>
</reference>
<sequence length="143" mass="16685">MKREKRKRRWYRYVIQLIVMALIVSSIPIETIAETMNNDKPVQESEISSTGQAKETTEQKQTSDEKPTEVVEERTEHEKVFDNKNGTFTKKVYTEPIHTEKNGKLEEIQPELVTKTTETIETKTTKLKTNVSKKVRTERICNL</sequence>
<evidence type="ECO:0000313" key="2">
    <source>
        <dbReference type="EMBL" id="MEI4802577.1"/>
    </source>
</evidence>
<protein>
    <submittedName>
        <fullName evidence="2">Uncharacterized protein</fullName>
    </submittedName>
</protein>
<feature type="compositionally biased region" description="Basic and acidic residues" evidence="1">
    <location>
        <begin position="55"/>
        <end position="82"/>
    </location>
</feature>
<dbReference type="Proteomes" id="UP001372526">
    <property type="component" value="Unassembled WGS sequence"/>
</dbReference>
<evidence type="ECO:0000313" key="3">
    <source>
        <dbReference type="Proteomes" id="UP001372526"/>
    </source>
</evidence>
<feature type="region of interest" description="Disordered" evidence="1">
    <location>
        <begin position="38"/>
        <end position="83"/>
    </location>
</feature>
<dbReference type="RefSeq" id="WP_336473096.1">
    <property type="nucleotide sequence ID" value="NZ_JBAWSX010000008.1"/>
</dbReference>
<gene>
    <name evidence="2" type="ORF">WAZ07_14880</name>
</gene>
<accession>A0ABU8FIQ5</accession>
<proteinExistence type="predicted"/>